<evidence type="ECO:0000313" key="2">
    <source>
        <dbReference type="Proteomes" id="UP001156484"/>
    </source>
</evidence>
<organism evidence="1 2">
    <name type="scientific">Rhodococcus sacchari</name>
    <dbReference type="NCBI Taxonomy" id="2962047"/>
    <lineage>
        <taxon>Bacteria</taxon>
        <taxon>Bacillati</taxon>
        <taxon>Actinomycetota</taxon>
        <taxon>Actinomycetes</taxon>
        <taxon>Mycobacteriales</taxon>
        <taxon>Nocardiaceae</taxon>
        <taxon>Rhodococcus</taxon>
    </lineage>
</organism>
<evidence type="ECO:0000313" key="1">
    <source>
        <dbReference type="EMBL" id="UYP18368.1"/>
    </source>
</evidence>
<keyword evidence="2" id="KW-1185">Reference proteome</keyword>
<reference evidence="1" key="1">
    <citation type="submission" date="2022-10" db="EMBL/GenBank/DDBJ databases">
        <title>Rhodococcus ferula Z13 complete genome.</title>
        <authorList>
            <person name="Long X."/>
            <person name="Zang M."/>
        </authorList>
    </citation>
    <scope>NUCLEOTIDE SEQUENCE</scope>
    <source>
        <strain evidence="1">Z13</strain>
    </source>
</reference>
<proteinExistence type="predicted"/>
<name>A0ACD4DE91_9NOCA</name>
<gene>
    <name evidence="1" type="ORF">OED52_17155</name>
</gene>
<dbReference type="Proteomes" id="UP001156484">
    <property type="component" value="Chromosome"/>
</dbReference>
<protein>
    <submittedName>
        <fullName evidence="1">Haloacid dehalogenase type II</fullName>
    </submittedName>
</protein>
<sequence>MSRYDAYLFDVQGTLTDFFTPVSRALADALGPGTDPATAGDMTRAWRRDYYERVLRLEQSVEQWYRLQDAYVDGLGDVCEQFGIDLPPETRVEVARAWQRLEPWPDVRPGLKALRARALVAPLSNTDMSTMVRLFKEQDLEADAIFTAELFGAFKPAPVVYERACRFLGVDPSRAAMVASHPYDLEAAREVGLHTVFVDRPLENGRLEDAVVAPDGGFDHRIDDLRAVP</sequence>
<dbReference type="EMBL" id="CP107551">
    <property type="protein sequence ID" value="UYP18368.1"/>
    <property type="molecule type" value="Genomic_DNA"/>
</dbReference>
<accession>A0ACD4DE91</accession>